<reference evidence="1 2" key="1">
    <citation type="submission" date="2018-07" db="EMBL/GenBank/DDBJ databases">
        <title>Bacillus sp. YLB-04 draft genome sequence.</title>
        <authorList>
            <person name="Yu L."/>
            <person name="Tang X."/>
        </authorList>
    </citation>
    <scope>NUCLEOTIDE SEQUENCE [LARGE SCALE GENOMIC DNA]</scope>
    <source>
        <strain evidence="1 2">YLB-04</strain>
    </source>
</reference>
<dbReference type="AlphaFoldDB" id="A0A3D8GNI1"/>
<organism evidence="1 2">
    <name type="scientific">Neobacillus piezotolerans</name>
    <dbReference type="NCBI Taxonomy" id="2259171"/>
    <lineage>
        <taxon>Bacteria</taxon>
        <taxon>Bacillati</taxon>
        <taxon>Bacillota</taxon>
        <taxon>Bacilli</taxon>
        <taxon>Bacillales</taxon>
        <taxon>Bacillaceae</taxon>
        <taxon>Neobacillus</taxon>
    </lineage>
</organism>
<evidence type="ECO:0000313" key="1">
    <source>
        <dbReference type="EMBL" id="RDU36054.1"/>
    </source>
</evidence>
<dbReference type="Proteomes" id="UP000257144">
    <property type="component" value="Unassembled WGS sequence"/>
</dbReference>
<comment type="caution">
    <text evidence="1">The sequence shown here is derived from an EMBL/GenBank/DDBJ whole genome shotgun (WGS) entry which is preliminary data.</text>
</comment>
<gene>
    <name evidence="1" type="ORF">DRW41_15820</name>
</gene>
<sequence>MMNKFSPAFFIGKITIGTVEGASCVNLGNNLPSGFTSYKKHSQGFGTVSGDNADIHDLFASLEERDTHDSFNYELGEESGQDTLTQYAQGIIGKQDVDIQEVVEEDELDGPVDE</sequence>
<dbReference type="EMBL" id="QNQT01000007">
    <property type="protein sequence ID" value="RDU36054.1"/>
    <property type="molecule type" value="Genomic_DNA"/>
</dbReference>
<keyword evidence="2" id="KW-1185">Reference proteome</keyword>
<evidence type="ECO:0000313" key="2">
    <source>
        <dbReference type="Proteomes" id="UP000257144"/>
    </source>
</evidence>
<name>A0A3D8GNI1_9BACI</name>
<proteinExistence type="predicted"/>
<accession>A0A3D8GNI1</accession>
<protein>
    <submittedName>
        <fullName evidence="1">Uncharacterized protein</fullName>
    </submittedName>
</protein>